<keyword evidence="3" id="KW-1185">Reference proteome</keyword>
<sequence length="71" mass="8208">MLPLPLSFAFAFPFSLLLGILFPGMSLRSRVVGFLFRFRSTRRGWMDRLRPRGHRLTPTGDFDCRGVLGHR</sequence>
<protein>
    <submittedName>
        <fullName evidence="2">Uncharacterized protein</fullName>
    </submittedName>
</protein>
<gene>
    <name evidence="2" type="ORF">DACRYDRAFT_21815</name>
</gene>
<dbReference type="Proteomes" id="UP000030653">
    <property type="component" value="Unassembled WGS sequence"/>
</dbReference>
<feature type="transmembrane region" description="Helical" evidence="1">
    <location>
        <begin position="6"/>
        <end position="27"/>
    </location>
</feature>
<dbReference type="AlphaFoldDB" id="M5FXT9"/>
<keyword evidence="1" id="KW-1133">Transmembrane helix</keyword>
<evidence type="ECO:0000256" key="1">
    <source>
        <dbReference type="SAM" id="Phobius"/>
    </source>
</evidence>
<organism evidence="2 3">
    <name type="scientific">Dacryopinax primogenitus (strain DJM 731)</name>
    <name type="common">Brown rot fungus</name>
    <dbReference type="NCBI Taxonomy" id="1858805"/>
    <lineage>
        <taxon>Eukaryota</taxon>
        <taxon>Fungi</taxon>
        <taxon>Dikarya</taxon>
        <taxon>Basidiomycota</taxon>
        <taxon>Agaricomycotina</taxon>
        <taxon>Dacrymycetes</taxon>
        <taxon>Dacrymycetales</taxon>
        <taxon>Dacrymycetaceae</taxon>
        <taxon>Dacryopinax</taxon>
    </lineage>
</organism>
<reference evidence="2 3" key="1">
    <citation type="journal article" date="2012" name="Science">
        <title>The Paleozoic origin of enzymatic lignin decomposition reconstructed from 31 fungal genomes.</title>
        <authorList>
            <person name="Floudas D."/>
            <person name="Binder M."/>
            <person name="Riley R."/>
            <person name="Barry K."/>
            <person name="Blanchette R.A."/>
            <person name="Henrissat B."/>
            <person name="Martinez A.T."/>
            <person name="Otillar R."/>
            <person name="Spatafora J.W."/>
            <person name="Yadav J.S."/>
            <person name="Aerts A."/>
            <person name="Benoit I."/>
            <person name="Boyd A."/>
            <person name="Carlson A."/>
            <person name="Copeland A."/>
            <person name="Coutinho P.M."/>
            <person name="de Vries R.P."/>
            <person name="Ferreira P."/>
            <person name="Findley K."/>
            <person name="Foster B."/>
            <person name="Gaskell J."/>
            <person name="Glotzer D."/>
            <person name="Gorecki P."/>
            <person name="Heitman J."/>
            <person name="Hesse C."/>
            <person name="Hori C."/>
            <person name="Igarashi K."/>
            <person name="Jurgens J.A."/>
            <person name="Kallen N."/>
            <person name="Kersten P."/>
            <person name="Kohler A."/>
            <person name="Kuees U."/>
            <person name="Kumar T.K.A."/>
            <person name="Kuo A."/>
            <person name="LaButti K."/>
            <person name="Larrondo L.F."/>
            <person name="Lindquist E."/>
            <person name="Ling A."/>
            <person name="Lombard V."/>
            <person name="Lucas S."/>
            <person name="Lundell T."/>
            <person name="Martin R."/>
            <person name="McLaughlin D.J."/>
            <person name="Morgenstern I."/>
            <person name="Morin E."/>
            <person name="Murat C."/>
            <person name="Nagy L.G."/>
            <person name="Nolan M."/>
            <person name="Ohm R.A."/>
            <person name="Patyshakuliyeva A."/>
            <person name="Rokas A."/>
            <person name="Ruiz-Duenas F.J."/>
            <person name="Sabat G."/>
            <person name="Salamov A."/>
            <person name="Samejima M."/>
            <person name="Schmutz J."/>
            <person name="Slot J.C."/>
            <person name="St John F."/>
            <person name="Stenlid J."/>
            <person name="Sun H."/>
            <person name="Sun S."/>
            <person name="Syed K."/>
            <person name="Tsang A."/>
            <person name="Wiebenga A."/>
            <person name="Young D."/>
            <person name="Pisabarro A."/>
            <person name="Eastwood D.C."/>
            <person name="Martin F."/>
            <person name="Cullen D."/>
            <person name="Grigoriev I.V."/>
            <person name="Hibbett D.S."/>
        </authorList>
    </citation>
    <scope>NUCLEOTIDE SEQUENCE [LARGE SCALE GENOMIC DNA]</scope>
    <source>
        <strain evidence="2 3">DJM-731 SS1</strain>
    </source>
</reference>
<keyword evidence="1" id="KW-0472">Membrane</keyword>
<dbReference type="EMBL" id="JH795861">
    <property type="protein sequence ID" value="EJU02856.1"/>
    <property type="molecule type" value="Genomic_DNA"/>
</dbReference>
<accession>M5FXT9</accession>
<evidence type="ECO:0000313" key="2">
    <source>
        <dbReference type="EMBL" id="EJU02856.1"/>
    </source>
</evidence>
<proteinExistence type="predicted"/>
<dbReference type="HOGENOM" id="CLU_2739956_0_0_1"/>
<evidence type="ECO:0000313" key="3">
    <source>
        <dbReference type="Proteomes" id="UP000030653"/>
    </source>
</evidence>
<name>M5FXT9_DACPD</name>
<dbReference type="GeneID" id="63687616"/>
<dbReference type="RefSeq" id="XP_040629750.1">
    <property type="nucleotide sequence ID" value="XM_040772554.1"/>
</dbReference>
<keyword evidence="1" id="KW-0812">Transmembrane</keyword>